<feature type="region of interest" description="Disordered" evidence="1">
    <location>
        <begin position="1"/>
        <end position="89"/>
    </location>
</feature>
<keyword evidence="3" id="KW-1185">Reference proteome</keyword>
<name>A0AAV7L247_PLEWA</name>
<dbReference type="AlphaFoldDB" id="A0AAV7L247"/>
<accession>A0AAV7L247</accession>
<evidence type="ECO:0000313" key="2">
    <source>
        <dbReference type="EMBL" id="KAJ1084535.1"/>
    </source>
</evidence>
<feature type="compositionally biased region" description="Basic and acidic residues" evidence="1">
    <location>
        <begin position="21"/>
        <end position="52"/>
    </location>
</feature>
<evidence type="ECO:0000313" key="3">
    <source>
        <dbReference type="Proteomes" id="UP001066276"/>
    </source>
</evidence>
<evidence type="ECO:0000256" key="1">
    <source>
        <dbReference type="SAM" id="MobiDB-lite"/>
    </source>
</evidence>
<protein>
    <submittedName>
        <fullName evidence="2">Uncharacterized protein</fullName>
    </submittedName>
</protein>
<dbReference type="EMBL" id="JANPWB010000016">
    <property type="protein sequence ID" value="KAJ1084535.1"/>
    <property type="molecule type" value="Genomic_DNA"/>
</dbReference>
<sequence length="100" mass="11700">MDRRRRAEVRSDEEEDEQETEAMREEEQRHEEDHERPLREREKASTSKDEHTAFQPSKLGIVGKESERATRSEEKPRDPQCPRRDVPSSGVVLVAGQVFL</sequence>
<feature type="compositionally biased region" description="Acidic residues" evidence="1">
    <location>
        <begin position="11"/>
        <end position="20"/>
    </location>
</feature>
<reference evidence="2" key="1">
    <citation type="journal article" date="2022" name="bioRxiv">
        <title>Sequencing and chromosome-scale assembly of the giantPleurodeles waltlgenome.</title>
        <authorList>
            <person name="Brown T."/>
            <person name="Elewa A."/>
            <person name="Iarovenko S."/>
            <person name="Subramanian E."/>
            <person name="Araus A.J."/>
            <person name="Petzold A."/>
            <person name="Susuki M."/>
            <person name="Suzuki K.-i.T."/>
            <person name="Hayashi T."/>
            <person name="Toyoda A."/>
            <person name="Oliveira C."/>
            <person name="Osipova E."/>
            <person name="Leigh N.D."/>
            <person name="Simon A."/>
            <person name="Yun M.H."/>
        </authorList>
    </citation>
    <scope>NUCLEOTIDE SEQUENCE</scope>
    <source>
        <strain evidence="2">20211129_DDA</strain>
        <tissue evidence="2">Liver</tissue>
    </source>
</reference>
<comment type="caution">
    <text evidence="2">The sequence shown here is derived from an EMBL/GenBank/DDBJ whole genome shotgun (WGS) entry which is preliminary data.</text>
</comment>
<proteinExistence type="predicted"/>
<feature type="compositionally biased region" description="Basic and acidic residues" evidence="1">
    <location>
        <begin position="64"/>
        <end position="86"/>
    </location>
</feature>
<dbReference type="Proteomes" id="UP001066276">
    <property type="component" value="Chromosome 12"/>
</dbReference>
<feature type="compositionally biased region" description="Basic and acidic residues" evidence="1">
    <location>
        <begin position="1"/>
        <end position="10"/>
    </location>
</feature>
<organism evidence="2 3">
    <name type="scientific">Pleurodeles waltl</name>
    <name type="common">Iberian ribbed newt</name>
    <dbReference type="NCBI Taxonomy" id="8319"/>
    <lineage>
        <taxon>Eukaryota</taxon>
        <taxon>Metazoa</taxon>
        <taxon>Chordata</taxon>
        <taxon>Craniata</taxon>
        <taxon>Vertebrata</taxon>
        <taxon>Euteleostomi</taxon>
        <taxon>Amphibia</taxon>
        <taxon>Batrachia</taxon>
        <taxon>Caudata</taxon>
        <taxon>Salamandroidea</taxon>
        <taxon>Salamandridae</taxon>
        <taxon>Pleurodelinae</taxon>
        <taxon>Pleurodeles</taxon>
    </lineage>
</organism>
<gene>
    <name evidence="2" type="ORF">NDU88_004682</name>
</gene>